<keyword evidence="2" id="KW-0808">Transferase</keyword>
<sequence length="366" mass="41473">MWSLYLFALSSILQGLDSRSNPFQEEEDDTRIMAVLAFDDIIQSHYVKNQALVAWRVWDHTWRGRFEPTIDQTRAWKIAWRLEDLRNLGLDHLCWFTVLVPFTKAFWSLNLKGILDNSYCLPTYQGHPWSLRGVTLVGTEKETGDRHPKIGQGALIGGSVTILGNIKVGKDAIVSADSLVMKDVPLHNMVTGIPAKVIGYVDDQDPSLNMKHGDLSVCKLDSIILRHNSVADKLAKHGQKLTPSSCFKTENLSFVGGDMVQSIPHADAILLKLVMHNWSNEDCVKLLQRCREASTYNDEGRKGKILIIDIVLNRDEDEANMTEVKILFDVLMMVLLAGGRQRTEKEWERLFLESGFVSYKIILFFA</sequence>
<name>A0A2G2ZZ83_CAPAN</name>
<keyword evidence="5" id="KW-0732">Signal</keyword>
<evidence type="ECO:0000256" key="2">
    <source>
        <dbReference type="ARBA" id="ARBA00022679"/>
    </source>
</evidence>
<feature type="chain" id="PRO_5013854800" evidence="5">
    <location>
        <begin position="19"/>
        <end position="366"/>
    </location>
</feature>
<dbReference type="GO" id="GO:0008171">
    <property type="term" value="F:O-methyltransferase activity"/>
    <property type="evidence" value="ECO:0000318"/>
    <property type="project" value="GO_Central"/>
</dbReference>
<dbReference type="GO" id="GO:0008757">
    <property type="term" value="F:S-adenosylmethionine-dependent methyltransferase activity"/>
    <property type="evidence" value="ECO:0000318"/>
    <property type="project" value="GO_Central"/>
</dbReference>
<keyword evidence="8" id="KW-1185">Reference proteome</keyword>
<feature type="signal peptide" evidence="5">
    <location>
        <begin position="1"/>
        <end position="18"/>
    </location>
</feature>
<dbReference type="Gene3D" id="2.160.10.10">
    <property type="entry name" value="Hexapeptide repeat proteins"/>
    <property type="match status" value="1"/>
</dbReference>
<keyword evidence="3" id="KW-0949">S-adenosyl-L-methionine</keyword>
<evidence type="ECO:0000256" key="1">
    <source>
        <dbReference type="ARBA" id="ARBA00022603"/>
    </source>
</evidence>
<dbReference type="SUPFAM" id="SSF51161">
    <property type="entry name" value="Trimeric LpxA-like enzymes"/>
    <property type="match status" value="1"/>
</dbReference>
<evidence type="ECO:0000313" key="7">
    <source>
        <dbReference type="EMBL" id="PHT87283.1"/>
    </source>
</evidence>
<dbReference type="Gene3D" id="3.40.50.150">
    <property type="entry name" value="Vaccinia Virus protein VP39"/>
    <property type="match status" value="1"/>
</dbReference>
<dbReference type="Pfam" id="PF00891">
    <property type="entry name" value="Methyltransf_2"/>
    <property type="match status" value="1"/>
</dbReference>
<proteinExistence type="predicted"/>
<protein>
    <submittedName>
        <fullName evidence="7">Isoflavone 7-O-methyltransferase</fullName>
    </submittedName>
</protein>
<dbReference type="SUPFAM" id="SSF53335">
    <property type="entry name" value="S-adenosyl-L-methionine-dependent methyltransferases"/>
    <property type="match status" value="1"/>
</dbReference>
<evidence type="ECO:0000259" key="6">
    <source>
        <dbReference type="Pfam" id="PF00891"/>
    </source>
</evidence>
<dbReference type="PROSITE" id="PS51683">
    <property type="entry name" value="SAM_OMT_II"/>
    <property type="match status" value="1"/>
</dbReference>
<accession>A0A2G2ZZ83</accession>
<reference evidence="7 8" key="1">
    <citation type="journal article" date="2014" name="Nat. Genet.">
        <title>Genome sequence of the hot pepper provides insights into the evolution of pungency in Capsicum species.</title>
        <authorList>
            <person name="Kim S."/>
            <person name="Park M."/>
            <person name="Yeom S.I."/>
            <person name="Kim Y.M."/>
            <person name="Lee J.M."/>
            <person name="Lee H.A."/>
            <person name="Seo E."/>
            <person name="Choi J."/>
            <person name="Cheong K."/>
            <person name="Kim K.T."/>
            <person name="Jung K."/>
            <person name="Lee G.W."/>
            <person name="Oh S.K."/>
            <person name="Bae C."/>
            <person name="Kim S.B."/>
            <person name="Lee H.Y."/>
            <person name="Kim S.Y."/>
            <person name="Kim M.S."/>
            <person name="Kang B.C."/>
            <person name="Jo Y.D."/>
            <person name="Yang H.B."/>
            <person name="Jeong H.J."/>
            <person name="Kang W.H."/>
            <person name="Kwon J.K."/>
            <person name="Shin C."/>
            <person name="Lim J.Y."/>
            <person name="Park J.H."/>
            <person name="Huh J.H."/>
            <person name="Kim J.S."/>
            <person name="Kim B.D."/>
            <person name="Cohen O."/>
            <person name="Paran I."/>
            <person name="Suh M.C."/>
            <person name="Lee S.B."/>
            <person name="Kim Y.K."/>
            <person name="Shin Y."/>
            <person name="Noh S.J."/>
            <person name="Park J."/>
            <person name="Seo Y.S."/>
            <person name="Kwon S.Y."/>
            <person name="Kim H.A."/>
            <person name="Park J.M."/>
            <person name="Kim H.J."/>
            <person name="Choi S.B."/>
            <person name="Bosland P.W."/>
            <person name="Reeves G."/>
            <person name="Jo S.H."/>
            <person name="Lee B.W."/>
            <person name="Cho H.T."/>
            <person name="Choi H.S."/>
            <person name="Lee M.S."/>
            <person name="Yu Y."/>
            <person name="Do Choi Y."/>
            <person name="Park B.S."/>
            <person name="van Deynze A."/>
            <person name="Ashrafi H."/>
            <person name="Hill T."/>
            <person name="Kim W.T."/>
            <person name="Pai H.S."/>
            <person name="Ahn H.K."/>
            <person name="Yeam I."/>
            <person name="Giovannoni J.J."/>
            <person name="Rose J.K."/>
            <person name="Sorensen I."/>
            <person name="Lee S.J."/>
            <person name="Kim R.W."/>
            <person name="Choi I.Y."/>
            <person name="Choi B.S."/>
            <person name="Lim J.S."/>
            <person name="Lee Y.H."/>
            <person name="Choi D."/>
        </authorList>
    </citation>
    <scope>NUCLEOTIDE SEQUENCE [LARGE SCALE GENOMIC DNA]</scope>
    <source>
        <strain evidence="8">cv. CM334</strain>
    </source>
</reference>
<dbReference type="PANTHER" id="PTHR11746">
    <property type="entry name" value="O-METHYLTRANSFERASE"/>
    <property type="match status" value="1"/>
</dbReference>
<dbReference type="InterPro" id="IPR001077">
    <property type="entry name" value="COMT_C"/>
</dbReference>
<dbReference type="GO" id="GO:0032259">
    <property type="term" value="P:methylation"/>
    <property type="evidence" value="ECO:0000318"/>
    <property type="project" value="GO_Central"/>
</dbReference>
<comment type="caution">
    <text evidence="7">The sequence shown here is derived from an EMBL/GenBank/DDBJ whole genome shotgun (WGS) entry which is preliminary data.</text>
</comment>
<feature type="active site" description="Proton acceptor" evidence="4">
    <location>
        <position position="276"/>
    </location>
</feature>
<organism evidence="7 8">
    <name type="scientific">Capsicum annuum</name>
    <name type="common">Capsicum pepper</name>
    <dbReference type="NCBI Taxonomy" id="4072"/>
    <lineage>
        <taxon>Eukaryota</taxon>
        <taxon>Viridiplantae</taxon>
        <taxon>Streptophyta</taxon>
        <taxon>Embryophyta</taxon>
        <taxon>Tracheophyta</taxon>
        <taxon>Spermatophyta</taxon>
        <taxon>Magnoliopsida</taxon>
        <taxon>eudicotyledons</taxon>
        <taxon>Gunneridae</taxon>
        <taxon>Pentapetalae</taxon>
        <taxon>asterids</taxon>
        <taxon>lamiids</taxon>
        <taxon>Solanales</taxon>
        <taxon>Solanaceae</taxon>
        <taxon>Solanoideae</taxon>
        <taxon>Capsiceae</taxon>
        <taxon>Capsicum</taxon>
    </lineage>
</organism>
<evidence type="ECO:0000256" key="4">
    <source>
        <dbReference type="PIRSR" id="PIRSR005739-1"/>
    </source>
</evidence>
<dbReference type="InterPro" id="IPR016461">
    <property type="entry name" value="COMT-like"/>
</dbReference>
<dbReference type="InterPro" id="IPR011004">
    <property type="entry name" value="Trimer_LpxA-like_sf"/>
</dbReference>
<keyword evidence="1" id="KW-0489">Methyltransferase</keyword>
<dbReference type="Gramene" id="PHT87283">
    <property type="protein sequence ID" value="PHT87283"/>
    <property type="gene ID" value="T459_09389"/>
</dbReference>
<evidence type="ECO:0000256" key="3">
    <source>
        <dbReference type="ARBA" id="ARBA00022691"/>
    </source>
</evidence>
<dbReference type="InterPro" id="IPR029063">
    <property type="entry name" value="SAM-dependent_MTases_sf"/>
</dbReference>
<dbReference type="EMBL" id="AYRZ02000003">
    <property type="protein sequence ID" value="PHT87283.1"/>
    <property type="molecule type" value="Genomic_DNA"/>
</dbReference>
<dbReference type="AlphaFoldDB" id="A0A2G2ZZ83"/>
<evidence type="ECO:0000256" key="5">
    <source>
        <dbReference type="SAM" id="SignalP"/>
    </source>
</evidence>
<dbReference type="STRING" id="4072.A0A2G2ZZ83"/>
<gene>
    <name evidence="7" type="ORF">T459_09389</name>
</gene>
<dbReference type="Proteomes" id="UP000222542">
    <property type="component" value="Unassembled WGS sequence"/>
</dbReference>
<evidence type="ECO:0000313" key="8">
    <source>
        <dbReference type="Proteomes" id="UP000222542"/>
    </source>
</evidence>
<feature type="domain" description="O-methyltransferase C-terminal" evidence="6">
    <location>
        <begin position="248"/>
        <end position="356"/>
    </location>
</feature>
<reference evidence="7 8" key="2">
    <citation type="journal article" date="2017" name="Genome Biol.">
        <title>New reference genome sequences of hot pepper reveal the massive evolution of plant disease-resistance genes by retroduplication.</title>
        <authorList>
            <person name="Kim S."/>
            <person name="Park J."/>
            <person name="Yeom S.I."/>
            <person name="Kim Y.M."/>
            <person name="Seo E."/>
            <person name="Kim K.T."/>
            <person name="Kim M.S."/>
            <person name="Lee J.M."/>
            <person name="Cheong K."/>
            <person name="Shin H.S."/>
            <person name="Kim S.B."/>
            <person name="Han K."/>
            <person name="Lee J."/>
            <person name="Park M."/>
            <person name="Lee H.A."/>
            <person name="Lee H.Y."/>
            <person name="Lee Y."/>
            <person name="Oh S."/>
            <person name="Lee J.H."/>
            <person name="Choi E."/>
            <person name="Choi E."/>
            <person name="Lee S.E."/>
            <person name="Jeon J."/>
            <person name="Kim H."/>
            <person name="Choi G."/>
            <person name="Song H."/>
            <person name="Lee J."/>
            <person name="Lee S.C."/>
            <person name="Kwon J.K."/>
            <person name="Lee H.Y."/>
            <person name="Koo N."/>
            <person name="Hong Y."/>
            <person name="Kim R.W."/>
            <person name="Kang W.H."/>
            <person name="Huh J.H."/>
            <person name="Kang B.C."/>
            <person name="Yang T.J."/>
            <person name="Lee Y.H."/>
            <person name="Bennetzen J.L."/>
            <person name="Choi D."/>
        </authorList>
    </citation>
    <scope>NUCLEOTIDE SEQUENCE [LARGE SCALE GENOMIC DNA]</scope>
    <source>
        <strain evidence="8">cv. CM334</strain>
    </source>
</reference>